<organism evidence="2 3">
    <name type="scientific">Lolium multiflorum</name>
    <name type="common">Italian ryegrass</name>
    <name type="synonym">Lolium perenne subsp. multiflorum</name>
    <dbReference type="NCBI Taxonomy" id="4521"/>
    <lineage>
        <taxon>Eukaryota</taxon>
        <taxon>Viridiplantae</taxon>
        <taxon>Streptophyta</taxon>
        <taxon>Embryophyta</taxon>
        <taxon>Tracheophyta</taxon>
        <taxon>Spermatophyta</taxon>
        <taxon>Magnoliopsida</taxon>
        <taxon>Liliopsida</taxon>
        <taxon>Poales</taxon>
        <taxon>Poaceae</taxon>
        <taxon>BOP clade</taxon>
        <taxon>Pooideae</taxon>
        <taxon>Poodae</taxon>
        <taxon>Poeae</taxon>
        <taxon>Poeae Chloroplast Group 2 (Poeae type)</taxon>
        <taxon>Loliodinae</taxon>
        <taxon>Loliinae</taxon>
        <taxon>Lolium</taxon>
    </lineage>
</organism>
<feature type="domain" description="F-box" evidence="1">
    <location>
        <begin position="24"/>
        <end position="64"/>
    </location>
</feature>
<name>A0AAD8RWU0_LOLMU</name>
<dbReference type="NCBIfam" id="TIGR01640">
    <property type="entry name" value="F_box_assoc_1"/>
    <property type="match status" value="1"/>
</dbReference>
<sequence>MGKRKKEDDEEGQVAAAAGPWASVPIDLLPEILSRVPYRSLCRFKCVSRAWLALCSDPAVRKRSPQALSGFFCYRGSSPARSRFDFLNLSGRGRPLVDPSLSFVRGYQEVTPLHCCGGILICYCRRVDMKEAEYVVCNPATEEIWAVLTAPRNELIQGLNNTCLCFDPTIRRCFTVFVFMHNCTGISRVEVYSSETGQWTSMKSEWSPGTVVDSRCVFFNGALHSTTRPRSLDQEGKLIRWMVTVDTEGKTWRRIQMPHDIDSSGCIWQSQGRLCAAHIRHEYGFQLSVWVLEDYASGKWTLNHTASILELLGRPRFEVGERYMLIAIHPEHNLIFLKGGVRLEETLMSYDMDSKKLQVICFLGESQAWRFQPYIPCFVEKPSASDGHEQLNIC</sequence>
<dbReference type="Pfam" id="PF07734">
    <property type="entry name" value="FBA_1"/>
    <property type="match status" value="1"/>
</dbReference>
<keyword evidence="3" id="KW-1185">Reference proteome</keyword>
<evidence type="ECO:0000313" key="2">
    <source>
        <dbReference type="EMBL" id="KAK1632678.1"/>
    </source>
</evidence>
<dbReference type="InterPro" id="IPR006527">
    <property type="entry name" value="F-box-assoc_dom_typ1"/>
</dbReference>
<evidence type="ECO:0000259" key="1">
    <source>
        <dbReference type="SMART" id="SM00256"/>
    </source>
</evidence>
<dbReference type="SUPFAM" id="SSF50965">
    <property type="entry name" value="Galactose oxidase, central domain"/>
    <property type="match status" value="1"/>
</dbReference>
<accession>A0AAD8RWU0</accession>
<dbReference type="InterPro" id="IPR017451">
    <property type="entry name" value="F-box-assoc_interact_dom"/>
</dbReference>
<dbReference type="PANTHER" id="PTHR35546:SF18">
    <property type="entry name" value="F-BOX DOMAIN-CONTAINING PROTEIN"/>
    <property type="match status" value="1"/>
</dbReference>
<dbReference type="InterPro" id="IPR055290">
    <property type="entry name" value="At3g26010-like"/>
</dbReference>
<dbReference type="Proteomes" id="UP001231189">
    <property type="component" value="Unassembled WGS sequence"/>
</dbReference>
<dbReference type="Gene3D" id="1.20.1280.50">
    <property type="match status" value="1"/>
</dbReference>
<dbReference type="SUPFAM" id="SSF81383">
    <property type="entry name" value="F-box domain"/>
    <property type="match status" value="1"/>
</dbReference>
<dbReference type="InterPro" id="IPR011043">
    <property type="entry name" value="Gal_Oxase/kelch_b-propeller"/>
</dbReference>
<reference evidence="2" key="1">
    <citation type="submission" date="2023-07" db="EMBL/GenBank/DDBJ databases">
        <title>A chromosome-level genome assembly of Lolium multiflorum.</title>
        <authorList>
            <person name="Chen Y."/>
            <person name="Copetti D."/>
            <person name="Kolliker R."/>
            <person name="Studer B."/>
        </authorList>
    </citation>
    <scope>NUCLEOTIDE SEQUENCE</scope>
    <source>
        <strain evidence="2">02402/16</strain>
        <tissue evidence="2">Leaf</tissue>
    </source>
</reference>
<dbReference type="EMBL" id="JAUUTY010000005">
    <property type="protein sequence ID" value="KAK1632678.1"/>
    <property type="molecule type" value="Genomic_DNA"/>
</dbReference>
<evidence type="ECO:0000313" key="3">
    <source>
        <dbReference type="Proteomes" id="UP001231189"/>
    </source>
</evidence>
<dbReference type="Pfam" id="PF00646">
    <property type="entry name" value="F-box"/>
    <property type="match status" value="1"/>
</dbReference>
<dbReference type="InterPro" id="IPR001810">
    <property type="entry name" value="F-box_dom"/>
</dbReference>
<dbReference type="SMART" id="SM00256">
    <property type="entry name" value="FBOX"/>
    <property type="match status" value="1"/>
</dbReference>
<dbReference type="PANTHER" id="PTHR35546">
    <property type="entry name" value="F-BOX PROTEIN INTERACTION DOMAIN PROTEIN-RELATED"/>
    <property type="match status" value="1"/>
</dbReference>
<protein>
    <recommendedName>
        <fullName evidence="1">F-box domain-containing protein</fullName>
    </recommendedName>
</protein>
<gene>
    <name evidence="2" type="ORF">QYE76_006993</name>
</gene>
<dbReference type="AlphaFoldDB" id="A0AAD8RWU0"/>
<comment type="caution">
    <text evidence="2">The sequence shown here is derived from an EMBL/GenBank/DDBJ whole genome shotgun (WGS) entry which is preliminary data.</text>
</comment>
<dbReference type="InterPro" id="IPR036047">
    <property type="entry name" value="F-box-like_dom_sf"/>
</dbReference>
<proteinExistence type="predicted"/>